<dbReference type="AlphaFoldDB" id="A0A2H3JFW8"/>
<evidence type="ECO:0000313" key="3">
    <source>
        <dbReference type="Proteomes" id="UP000218811"/>
    </source>
</evidence>
<feature type="compositionally biased region" description="Acidic residues" evidence="1">
    <location>
        <begin position="1"/>
        <end position="12"/>
    </location>
</feature>
<feature type="compositionally biased region" description="Basic and acidic residues" evidence="1">
    <location>
        <begin position="25"/>
        <end position="45"/>
    </location>
</feature>
<organism evidence="2 3">
    <name type="scientific">Wolfiporia cocos (strain MD-104)</name>
    <name type="common">Brown rot fungus</name>
    <dbReference type="NCBI Taxonomy" id="742152"/>
    <lineage>
        <taxon>Eukaryota</taxon>
        <taxon>Fungi</taxon>
        <taxon>Dikarya</taxon>
        <taxon>Basidiomycota</taxon>
        <taxon>Agaricomycotina</taxon>
        <taxon>Agaricomycetes</taxon>
        <taxon>Polyporales</taxon>
        <taxon>Phaeolaceae</taxon>
        <taxon>Wolfiporia</taxon>
    </lineage>
</organism>
<evidence type="ECO:0000256" key="1">
    <source>
        <dbReference type="SAM" id="MobiDB-lite"/>
    </source>
</evidence>
<protein>
    <submittedName>
        <fullName evidence="2">Uncharacterized protein</fullName>
    </submittedName>
</protein>
<dbReference type="EMBL" id="KB468053">
    <property type="protein sequence ID" value="PCH40435.1"/>
    <property type="molecule type" value="Genomic_DNA"/>
</dbReference>
<evidence type="ECO:0000313" key="2">
    <source>
        <dbReference type="EMBL" id="PCH40435.1"/>
    </source>
</evidence>
<sequence>MSSVLSDEDFDEKIDPKKARRGTRRKAEMDASRVADKGEHRDCGKRIYPASQASGMKITERKI</sequence>
<accession>A0A2H3JFW8</accession>
<gene>
    <name evidence="2" type="ORF">WOLCODRAFT_150480</name>
</gene>
<dbReference type="Proteomes" id="UP000218811">
    <property type="component" value="Unassembled WGS sequence"/>
</dbReference>
<keyword evidence="3" id="KW-1185">Reference proteome</keyword>
<feature type="region of interest" description="Disordered" evidence="1">
    <location>
        <begin position="1"/>
        <end position="63"/>
    </location>
</feature>
<reference evidence="2 3" key="1">
    <citation type="journal article" date="2012" name="Science">
        <title>The Paleozoic origin of enzymatic lignin decomposition reconstructed from 31 fungal genomes.</title>
        <authorList>
            <person name="Floudas D."/>
            <person name="Binder M."/>
            <person name="Riley R."/>
            <person name="Barry K."/>
            <person name="Blanchette R.A."/>
            <person name="Henrissat B."/>
            <person name="Martinez A.T."/>
            <person name="Otillar R."/>
            <person name="Spatafora J.W."/>
            <person name="Yadav J.S."/>
            <person name="Aerts A."/>
            <person name="Benoit I."/>
            <person name="Boyd A."/>
            <person name="Carlson A."/>
            <person name="Copeland A."/>
            <person name="Coutinho P.M."/>
            <person name="de Vries R.P."/>
            <person name="Ferreira P."/>
            <person name="Findley K."/>
            <person name="Foster B."/>
            <person name="Gaskell J."/>
            <person name="Glotzer D."/>
            <person name="Gorecki P."/>
            <person name="Heitman J."/>
            <person name="Hesse C."/>
            <person name="Hori C."/>
            <person name="Igarashi K."/>
            <person name="Jurgens J.A."/>
            <person name="Kallen N."/>
            <person name="Kersten P."/>
            <person name="Kohler A."/>
            <person name="Kuees U."/>
            <person name="Kumar T.K.A."/>
            <person name="Kuo A."/>
            <person name="LaButti K."/>
            <person name="Larrondo L.F."/>
            <person name="Lindquist E."/>
            <person name="Ling A."/>
            <person name="Lombard V."/>
            <person name="Lucas S."/>
            <person name="Lundell T."/>
            <person name="Martin R."/>
            <person name="McLaughlin D.J."/>
            <person name="Morgenstern I."/>
            <person name="Morin E."/>
            <person name="Murat C."/>
            <person name="Nagy L.G."/>
            <person name="Nolan M."/>
            <person name="Ohm R.A."/>
            <person name="Patyshakuliyeva A."/>
            <person name="Rokas A."/>
            <person name="Ruiz-Duenas F.J."/>
            <person name="Sabat G."/>
            <person name="Salamov A."/>
            <person name="Samejima M."/>
            <person name="Schmutz J."/>
            <person name="Slot J.C."/>
            <person name="St John F."/>
            <person name="Stenlid J."/>
            <person name="Sun H."/>
            <person name="Sun S."/>
            <person name="Syed K."/>
            <person name="Tsang A."/>
            <person name="Wiebenga A."/>
            <person name="Young D."/>
            <person name="Pisabarro A."/>
            <person name="Eastwood D.C."/>
            <person name="Martin F."/>
            <person name="Cullen D."/>
            <person name="Grigoriev I.V."/>
            <person name="Hibbett D.S."/>
        </authorList>
    </citation>
    <scope>NUCLEOTIDE SEQUENCE [LARGE SCALE GENOMIC DNA]</scope>
    <source>
        <strain evidence="2 3">MD-104</strain>
    </source>
</reference>
<name>A0A2H3JFW8_WOLCO</name>
<proteinExistence type="predicted"/>